<evidence type="ECO:0000313" key="3">
    <source>
        <dbReference type="Proteomes" id="UP000738431"/>
    </source>
</evidence>
<organism evidence="2 3">
    <name type="scientific">Actomonas aquatica</name>
    <dbReference type="NCBI Taxonomy" id="2866162"/>
    <lineage>
        <taxon>Bacteria</taxon>
        <taxon>Pseudomonadati</taxon>
        <taxon>Verrucomicrobiota</taxon>
        <taxon>Opitutia</taxon>
        <taxon>Opitutales</taxon>
        <taxon>Opitutaceae</taxon>
        <taxon>Actomonas</taxon>
    </lineage>
</organism>
<dbReference type="EMBL" id="CP139781">
    <property type="protein sequence ID" value="WRQ87845.1"/>
    <property type="molecule type" value="Genomic_DNA"/>
</dbReference>
<reference evidence="2 3" key="1">
    <citation type="submission" date="2021-08" db="EMBL/GenBank/DDBJ databases">
        <authorList>
            <person name="Zhang D."/>
            <person name="Zhang A."/>
            <person name="Wang L."/>
        </authorList>
    </citation>
    <scope>NUCLEOTIDE SEQUENCE [LARGE SCALE GENOMIC DNA]</scope>
    <source>
        <strain evidence="2 3">WL0086</strain>
    </source>
</reference>
<reference evidence="2 3" key="2">
    <citation type="submission" date="2023-12" db="EMBL/GenBank/DDBJ databases">
        <title>Description of an unclassified Opitutus bacterium of Verrucomicrobiota.</title>
        <authorList>
            <person name="Zhang D.-F."/>
        </authorList>
    </citation>
    <scope>NUCLEOTIDE SEQUENCE [LARGE SCALE GENOMIC DNA]</scope>
    <source>
        <strain evidence="2 3">WL0086</strain>
    </source>
</reference>
<dbReference type="SUPFAM" id="SSF55347">
    <property type="entry name" value="Glyceraldehyde-3-phosphate dehydrogenase-like, C-terminal domain"/>
    <property type="match status" value="1"/>
</dbReference>
<name>A0ABZ1C913_9BACT</name>
<keyword evidence="3" id="KW-1185">Reference proteome</keyword>
<dbReference type="PANTHER" id="PTHR43249">
    <property type="entry name" value="UDP-N-ACETYL-2-AMINO-2-DEOXY-D-GLUCURONATE OXIDASE"/>
    <property type="match status" value="1"/>
</dbReference>
<dbReference type="InterPro" id="IPR000683">
    <property type="entry name" value="Gfo/Idh/MocA-like_OxRdtase_N"/>
</dbReference>
<dbReference type="RefSeq" id="WP_221029113.1">
    <property type="nucleotide sequence ID" value="NZ_CP139781.1"/>
</dbReference>
<protein>
    <submittedName>
        <fullName evidence="2">Gfo/Idh/MocA family oxidoreductase</fullName>
    </submittedName>
</protein>
<feature type="domain" description="Gfo/Idh/MocA-like oxidoreductase N-terminal" evidence="1">
    <location>
        <begin position="5"/>
        <end position="130"/>
    </location>
</feature>
<dbReference type="Proteomes" id="UP000738431">
    <property type="component" value="Chromosome"/>
</dbReference>
<dbReference type="SUPFAM" id="SSF51735">
    <property type="entry name" value="NAD(P)-binding Rossmann-fold domains"/>
    <property type="match status" value="1"/>
</dbReference>
<dbReference type="Pfam" id="PF01408">
    <property type="entry name" value="GFO_IDH_MocA"/>
    <property type="match status" value="1"/>
</dbReference>
<accession>A0ABZ1C913</accession>
<dbReference type="Gene3D" id="3.30.360.10">
    <property type="entry name" value="Dihydrodipicolinate Reductase, domain 2"/>
    <property type="match status" value="1"/>
</dbReference>
<gene>
    <name evidence="2" type="ORF">K1X11_000385</name>
</gene>
<dbReference type="Gene3D" id="3.40.50.720">
    <property type="entry name" value="NAD(P)-binding Rossmann-like Domain"/>
    <property type="match status" value="1"/>
</dbReference>
<dbReference type="PANTHER" id="PTHR43249:SF1">
    <property type="entry name" value="D-GLUCOSIDE 3-DEHYDROGENASE"/>
    <property type="match status" value="1"/>
</dbReference>
<proteinExistence type="predicted"/>
<dbReference type="InterPro" id="IPR036291">
    <property type="entry name" value="NAD(P)-bd_dom_sf"/>
</dbReference>
<sequence length="396" mass="43808">MKGPRVAIVGIGGYGRVHLAHLMDFHRRGELTLAAAVVLPQDFNPETQGQLADLGCKRFASIEQLLAAQPQLAIDLAVVPTPIHLHAPMAEALLRAGMHVLLEKPLTGSLAEARRLAQTALDCDRKLTIGFQYLHAPEVRALRKHLQGGAIGTLQRATIIGAWPRPHAYYQRNTWAGRCKSQDKWVLDSPVNNAMSHFVMLMLHLCDCESLEGWQLGGELYRAQDIEMYDTAIFSFTHPNRPRMDFYGTHSAKDLIRPSLRLEGSEGVAEWQQDRFAKLSNADGEWHQEANPESVTREVMLRDIIAHWRGEDAFVCGPHLAMTHVECVWALHASIPTTPISAAFTVQKEEENGPRTYVPGLGEALQTAAHQGVGLHQVGAPWATLPTQSTVSHPEV</sequence>
<dbReference type="InterPro" id="IPR052515">
    <property type="entry name" value="Gfo/Idh/MocA_Oxidoreductase"/>
</dbReference>
<evidence type="ECO:0000313" key="2">
    <source>
        <dbReference type="EMBL" id="WRQ87845.1"/>
    </source>
</evidence>
<evidence type="ECO:0000259" key="1">
    <source>
        <dbReference type="Pfam" id="PF01408"/>
    </source>
</evidence>